<feature type="signal peptide" evidence="16">
    <location>
        <begin position="1"/>
        <end position="18"/>
    </location>
</feature>
<feature type="compositionally biased region" description="Low complexity" evidence="15">
    <location>
        <begin position="281"/>
        <end position="291"/>
    </location>
</feature>
<comment type="catalytic activity">
    <reaction evidence="13">
        <text>a 1,2-diacyl-sn-glycerol + H2O = a 2-acylglycerol + a fatty acid + H(+)</text>
        <dbReference type="Rhea" id="RHEA:33275"/>
        <dbReference type="ChEBI" id="CHEBI:15377"/>
        <dbReference type="ChEBI" id="CHEBI:15378"/>
        <dbReference type="ChEBI" id="CHEBI:17389"/>
        <dbReference type="ChEBI" id="CHEBI:17815"/>
        <dbReference type="ChEBI" id="CHEBI:28868"/>
        <dbReference type="EC" id="3.1.1.116"/>
    </reaction>
    <physiologicalReaction direction="left-to-right" evidence="13">
        <dbReference type="Rhea" id="RHEA:33276"/>
    </physiologicalReaction>
</comment>
<proteinExistence type="predicted"/>
<dbReference type="CDD" id="cd00519">
    <property type="entry name" value="Lipase_3"/>
    <property type="match status" value="1"/>
</dbReference>
<comment type="caution">
    <text evidence="18">The sequence shown here is derived from an EMBL/GenBank/DDBJ whole genome shotgun (WGS) entry which is preliminary data.</text>
</comment>
<keyword evidence="12" id="KW-0472">Membrane</keyword>
<feature type="compositionally biased region" description="Acidic residues" evidence="15">
    <location>
        <begin position="490"/>
        <end position="503"/>
    </location>
</feature>
<feature type="compositionally biased region" description="Pro residues" evidence="15">
    <location>
        <begin position="295"/>
        <end position="304"/>
    </location>
</feature>
<protein>
    <recommendedName>
        <fullName evidence="14">sn-1-specific diacylglycerol lipase</fullName>
        <ecNumber evidence="14">3.1.1.116</ecNumber>
    </recommendedName>
</protein>
<evidence type="ECO:0000256" key="16">
    <source>
        <dbReference type="SAM" id="SignalP"/>
    </source>
</evidence>
<comment type="cofactor">
    <cofactor evidence="1">
        <name>Ca(2+)</name>
        <dbReference type="ChEBI" id="CHEBI:29108"/>
    </cofactor>
</comment>
<dbReference type="Pfam" id="PF01764">
    <property type="entry name" value="Lipase_3"/>
    <property type="match status" value="1"/>
</dbReference>
<dbReference type="InterPro" id="IPR002921">
    <property type="entry name" value="Fungal_lipase-type"/>
</dbReference>
<feature type="region of interest" description="Disordered" evidence="15">
    <location>
        <begin position="199"/>
        <end position="218"/>
    </location>
</feature>
<evidence type="ECO:0000256" key="14">
    <source>
        <dbReference type="ARBA" id="ARBA00026104"/>
    </source>
</evidence>
<dbReference type="AlphaFoldDB" id="A0A9P6C2W2"/>
<evidence type="ECO:0000256" key="4">
    <source>
        <dbReference type="ARBA" id="ARBA00022553"/>
    </source>
</evidence>
<keyword evidence="8" id="KW-0106">Calcium</keyword>
<name>A0A9P6C2W2_9AGAR</name>
<organism evidence="18 19">
    <name type="scientific">Macrolepiota fuliginosa MF-IS2</name>
    <dbReference type="NCBI Taxonomy" id="1400762"/>
    <lineage>
        <taxon>Eukaryota</taxon>
        <taxon>Fungi</taxon>
        <taxon>Dikarya</taxon>
        <taxon>Basidiomycota</taxon>
        <taxon>Agaricomycotina</taxon>
        <taxon>Agaricomycetes</taxon>
        <taxon>Agaricomycetidae</taxon>
        <taxon>Agaricales</taxon>
        <taxon>Agaricineae</taxon>
        <taxon>Agaricaceae</taxon>
        <taxon>Macrolepiota</taxon>
    </lineage>
</organism>
<keyword evidence="4" id="KW-0597">Phosphoprotein</keyword>
<dbReference type="PANTHER" id="PTHR45792">
    <property type="entry name" value="DIACYLGLYCEROL LIPASE HOMOLOG-RELATED"/>
    <property type="match status" value="1"/>
</dbReference>
<keyword evidence="7" id="KW-0378">Hydrolase</keyword>
<dbReference type="SUPFAM" id="SSF53474">
    <property type="entry name" value="alpha/beta-Hydrolases"/>
    <property type="match status" value="1"/>
</dbReference>
<dbReference type="PANTHER" id="PTHR45792:SF8">
    <property type="entry name" value="DIACYLGLYCEROL LIPASE-ALPHA"/>
    <property type="match status" value="1"/>
</dbReference>
<dbReference type="EC" id="3.1.1.116" evidence="14"/>
<evidence type="ECO:0000256" key="9">
    <source>
        <dbReference type="ARBA" id="ARBA00022963"/>
    </source>
</evidence>
<reference evidence="18" key="1">
    <citation type="submission" date="2020-11" db="EMBL/GenBank/DDBJ databases">
        <authorList>
            <consortium name="DOE Joint Genome Institute"/>
            <person name="Ahrendt S."/>
            <person name="Riley R."/>
            <person name="Andreopoulos W."/>
            <person name="Labutti K."/>
            <person name="Pangilinan J."/>
            <person name="Ruiz-Duenas F.J."/>
            <person name="Barrasa J.M."/>
            <person name="Sanchez-Garcia M."/>
            <person name="Camarero S."/>
            <person name="Miyauchi S."/>
            <person name="Serrano A."/>
            <person name="Linde D."/>
            <person name="Babiker R."/>
            <person name="Drula E."/>
            <person name="Ayuso-Fernandez I."/>
            <person name="Pacheco R."/>
            <person name="Padilla G."/>
            <person name="Ferreira P."/>
            <person name="Barriuso J."/>
            <person name="Kellner H."/>
            <person name="Castanera R."/>
            <person name="Alfaro M."/>
            <person name="Ramirez L."/>
            <person name="Pisabarro A.G."/>
            <person name="Kuo A."/>
            <person name="Tritt A."/>
            <person name="Lipzen A."/>
            <person name="He G."/>
            <person name="Yan M."/>
            <person name="Ng V."/>
            <person name="Cullen D."/>
            <person name="Martin F."/>
            <person name="Rosso M.-N."/>
            <person name="Henrissat B."/>
            <person name="Hibbett D."/>
            <person name="Martinez A.T."/>
            <person name="Grigoriev I.V."/>
        </authorList>
    </citation>
    <scope>NUCLEOTIDE SEQUENCE</scope>
    <source>
        <strain evidence="18">MF-IS2</strain>
    </source>
</reference>
<evidence type="ECO:0000256" key="10">
    <source>
        <dbReference type="ARBA" id="ARBA00022989"/>
    </source>
</evidence>
<keyword evidence="19" id="KW-1185">Reference proteome</keyword>
<evidence type="ECO:0000256" key="3">
    <source>
        <dbReference type="ARBA" id="ARBA00022475"/>
    </source>
</evidence>
<keyword evidence="10" id="KW-1133">Transmembrane helix</keyword>
<feature type="compositionally biased region" description="Pro residues" evidence="15">
    <location>
        <begin position="256"/>
        <end position="269"/>
    </location>
</feature>
<evidence type="ECO:0000256" key="6">
    <source>
        <dbReference type="ARBA" id="ARBA00022723"/>
    </source>
</evidence>
<evidence type="ECO:0000256" key="2">
    <source>
        <dbReference type="ARBA" id="ARBA00004651"/>
    </source>
</evidence>
<evidence type="ECO:0000256" key="7">
    <source>
        <dbReference type="ARBA" id="ARBA00022801"/>
    </source>
</evidence>
<dbReference type="Gene3D" id="3.40.50.1820">
    <property type="entry name" value="alpha/beta hydrolase"/>
    <property type="match status" value="1"/>
</dbReference>
<feature type="domain" description="Fungal lipase-type" evidence="17">
    <location>
        <begin position="460"/>
        <end position="643"/>
    </location>
</feature>
<feature type="region of interest" description="Disordered" evidence="15">
    <location>
        <begin position="242"/>
        <end position="311"/>
    </location>
</feature>
<comment type="subcellular location">
    <subcellularLocation>
        <location evidence="2">Cell membrane</location>
        <topology evidence="2">Multi-pass membrane protein</topology>
    </subcellularLocation>
</comment>
<dbReference type="InterPro" id="IPR052214">
    <property type="entry name" value="DAG_Lipase-Related"/>
</dbReference>
<dbReference type="GO" id="GO:0019369">
    <property type="term" value="P:arachidonate metabolic process"/>
    <property type="evidence" value="ECO:0007669"/>
    <property type="project" value="TreeGrafter"/>
</dbReference>
<evidence type="ECO:0000256" key="11">
    <source>
        <dbReference type="ARBA" id="ARBA00023098"/>
    </source>
</evidence>
<keyword evidence="9" id="KW-0442">Lipid degradation</keyword>
<evidence type="ECO:0000256" key="15">
    <source>
        <dbReference type="SAM" id="MobiDB-lite"/>
    </source>
</evidence>
<evidence type="ECO:0000256" key="5">
    <source>
        <dbReference type="ARBA" id="ARBA00022692"/>
    </source>
</evidence>
<dbReference type="GO" id="GO:0005886">
    <property type="term" value="C:plasma membrane"/>
    <property type="evidence" value="ECO:0007669"/>
    <property type="project" value="UniProtKB-SubCell"/>
</dbReference>
<dbReference type="GO" id="GO:0046340">
    <property type="term" value="P:diacylglycerol catabolic process"/>
    <property type="evidence" value="ECO:0007669"/>
    <property type="project" value="TreeGrafter"/>
</dbReference>
<evidence type="ECO:0000256" key="1">
    <source>
        <dbReference type="ARBA" id="ARBA00001913"/>
    </source>
</evidence>
<keyword evidence="6" id="KW-0479">Metal-binding</keyword>
<feature type="region of interest" description="Disordered" evidence="15">
    <location>
        <begin position="478"/>
        <end position="510"/>
    </location>
</feature>
<feature type="region of interest" description="Disordered" evidence="15">
    <location>
        <begin position="407"/>
        <end position="427"/>
    </location>
</feature>
<gene>
    <name evidence="18" type="ORF">P691DRAFT_776653</name>
</gene>
<feature type="compositionally biased region" description="Polar residues" evidence="15">
    <location>
        <begin position="242"/>
        <end position="255"/>
    </location>
</feature>
<feature type="chain" id="PRO_5040394614" description="sn-1-specific diacylglycerol lipase" evidence="16">
    <location>
        <begin position="19"/>
        <end position="795"/>
    </location>
</feature>
<evidence type="ECO:0000259" key="17">
    <source>
        <dbReference type="Pfam" id="PF01764"/>
    </source>
</evidence>
<dbReference type="OrthoDB" id="438440at2759"/>
<keyword evidence="3" id="KW-1003">Cell membrane</keyword>
<keyword evidence="16" id="KW-0732">Signal</keyword>
<evidence type="ECO:0000313" key="19">
    <source>
        <dbReference type="Proteomes" id="UP000807342"/>
    </source>
</evidence>
<dbReference type="GO" id="GO:0046872">
    <property type="term" value="F:metal ion binding"/>
    <property type="evidence" value="ECO:0007669"/>
    <property type="project" value="UniProtKB-KW"/>
</dbReference>
<evidence type="ECO:0000256" key="13">
    <source>
        <dbReference type="ARBA" id="ARBA00024531"/>
    </source>
</evidence>
<feature type="non-terminal residue" evidence="18">
    <location>
        <position position="1"/>
    </location>
</feature>
<evidence type="ECO:0000256" key="12">
    <source>
        <dbReference type="ARBA" id="ARBA00023136"/>
    </source>
</evidence>
<dbReference type="InterPro" id="IPR029058">
    <property type="entry name" value="AB_hydrolase_fold"/>
</dbReference>
<evidence type="ECO:0000313" key="18">
    <source>
        <dbReference type="EMBL" id="KAF9446738.1"/>
    </source>
</evidence>
<sequence length="795" mass="87449">MIVALSTIFWRLVYYSMANWDSFSHQGVNVASSATSFGLSTAKRGTRFGFGLARGIAGTAIGLTSGAVDHALFQGDAVVRPAATSAFKSVLNMAELVALGSIQLSEYVTSTSFTAAKGSINALSSIFPGSSEASFSLASFITLVKREWSDRDGNLPSKNYGLTQIAKAIIAWVALQGVTQEWQEKRWFKYLRELDVNEKGTTEPERPITRPRRDSRVHVTSDVIFPGQGGPQIIAAQIGEASSNVTPTTQSRNSTLPPPAPRRPPPPIPSRAQTFSGPPASSSAFHSYSSSLPHQLPPSFPIPEYPESTQLSHDELKSTLRRLSKMVLAGYGGASLLFFGIRHGKTAKKGDAGEKREEEENLEVAVDAAEAEAVGDGPETQPEPKCSWWDQLIGKYDKEIFEHAARSADEEMKKKDKKKGKGKAAEKEKEAKIESTAVAGTEFLMPRFWVLTDYNRKQVVLVIRGTVSLNEIAVDLTCSPKPFHPAQPQDDIDEDDEEEEEEEYKAKEKRSPLKFFSRKKPKDQQKKSSPYFVHSGMLRMAKAMGNVGKPVHVAVQDALYQNPGFELVLCGHSLGAGVAAILGMMWADVSTCLTVASSGLPSGRRVSVYCFAPPALIDSTLGRLAQNMITSIVNSNDVVGRLSLGTVRDLRNAALWLCEAEEGKHKYGQNGEKLHEDGYSAVTKRAKRWKETKGSGNREDMDWLIAVRKTLEANMHGQTMFPPGRVLWAMRDSDLHPAHQVQKMQESTGKGKEQDKLRLFEVLDVEKVFDQIVFAKNMLSAHQPHNYDSVLHDLL</sequence>
<evidence type="ECO:0000256" key="8">
    <source>
        <dbReference type="ARBA" id="ARBA00022837"/>
    </source>
</evidence>
<keyword evidence="11" id="KW-0443">Lipid metabolism</keyword>
<dbReference type="EMBL" id="MU151231">
    <property type="protein sequence ID" value="KAF9446738.1"/>
    <property type="molecule type" value="Genomic_DNA"/>
</dbReference>
<dbReference type="Proteomes" id="UP000807342">
    <property type="component" value="Unassembled WGS sequence"/>
</dbReference>
<dbReference type="GO" id="GO:0016298">
    <property type="term" value="F:lipase activity"/>
    <property type="evidence" value="ECO:0007669"/>
    <property type="project" value="TreeGrafter"/>
</dbReference>
<keyword evidence="5" id="KW-0812">Transmembrane</keyword>
<accession>A0A9P6C2W2</accession>